<dbReference type="eggNOG" id="COG1367">
    <property type="taxonomic scope" value="Bacteria"/>
</dbReference>
<dbReference type="EMBL" id="AP006618">
    <property type="protein sequence ID" value="BAD56883.1"/>
    <property type="molecule type" value="Genomic_DNA"/>
</dbReference>
<evidence type="ECO:0000256" key="1">
    <source>
        <dbReference type="SAM" id="MobiDB-lite"/>
    </source>
</evidence>
<feature type="region of interest" description="Disordered" evidence="1">
    <location>
        <begin position="1"/>
        <end position="84"/>
    </location>
</feature>
<dbReference type="Gene3D" id="3.30.450.180">
    <property type="match status" value="1"/>
</dbReference>
<dbReference type="CDD" id="cd00093">
    <property type="entry name" value="HTH_XRE"/>
    <property type="match status" value="1"/>
</dbReference>
<evidence type="ECO:0000313" key="4">
    <source>
        <dbReference type="Proteomes" id="UP000006820"/>
    </source>
</evidence>
<dbReference type="Gene3D" id="1.10.260.40">
    <property type="entry name" value="lambda repressor-like DNA-binding domains"/>
    <property type="match status" value="1"/>
</dbReference>
<feature type="domain" description="HTH cro/C1-type" evidence="2">
    <location>
        <begin position="123"/>
        <end position="178"/>
    </location>
</feature>
<organism evidence="3 4">
    <name type="scientific">Nocardia farcinica (strain IFM 10152)</name>
    <dbReference type="NCBI Taxonomy" id="247156"/>
    <lineage>
        <taxon>Bacteria</taxon>
        <taxon>Bacillati</taxon>
        <taxon>Actinomycetota</taxon>
        <taxon>Actinomycetes</taxon>
        <taxon>Mycobacteriales</taxon>
        <taxon>Nocardiaceae</taxon>
        <taxon>Nocardia</taxon>
    </lineage>
</organism>
<dbReference type="PANTHER" id="PTHR35010">
    <property type="entry name" value="BLL4672 PROTEIN-RELATED"/>
    <property type="match status" value="1"/>
</dbReference>
<dbReference type="Pfam" id="PF13560">
    <property type="entry name" value="HTH_31"/>
    <property type="match status" value="1"/>
</dbReference>
<dbReference type="OrthoDB" id="5173196at2"/>
<dbReference type="GO" id="GO:0003677">
    <property type="term" value="F:DNA binding"/>
    <property type="evidence" value="ECO:0007669"/>
    <property type="project" value="UniProtKB-KW"/>
</dbReference>
<feature type="compositionally biased region" description="Basic and acidic residues" evidence="1">
    <location>
        <begin position="19"/>
        <end position="29"/>
    </location>
</feature>
<dbReference type="AlphaFoldDB" id="Q5YY58"/>
<dbReference type="InterPro" id="IPR010982">
    <property type="entry name" value="Lambda_DNA-bd_dom_sf"/>
</dbReference>
<dbReference type="PANTHER" id="PTHR35010:SF2">
    <property type="entry name" value="BLL4672 PROTEIN"/>
    <property type="match status" value="1"/>
</dbReference>
<dbReference type="Pfam" id="PF17765">
    <property type="entry name" value="MLTR_LBD"/>
    <property type="match status" value="1"/>
</dbReference>
<dbReference type="Proteomes" id="UP000006820">
    <property type="component" value="Chromosome"/>
</dbReference>
<dbReference type="HOGENOM" id="CLU_798842_0_0_11"/>
<proteinExistence type="predicted"/>
<feature type="compositionally biased region" description="Polar residues" evidence="1">
    <location>
        <begin position="35"/>
        <end position="44"/>
    </location>
</feature>
<protein>
    <submittedName>
        <fullName evidence="3">Putative DNA-binding protein</fullName>
    </submittedName>
</protein>
<name>Q5YY58_NOCFA</name>
<dbReference type="SUPFAM" id="SSF47413">
    <property type="entry name" value="lambda repressor-like DNA-binding domains"/>
    <property type="match status" value="1"/>
</dbReference>
<dbReference type="KEGG" id="nfa:NFA_20370"/>
<dbReference type="STRING" id="247156.NFA_20370"/>
<dbReference type="PROSITE" id="PS50943">
    <property type="entry name" value="HTH_CROC1"/>
    <property type="match status" value="1"/>
</dbReference>
<sequence>MGRRAVHRRPARRRPARAGSERRWRDAPVHHATATDPSVPTAGTQVVGRAPPIGRRALPSTSRRAAALPSHRPRGALDNTRPHPVTGCTVAGGTTRQWYQPCVGGRGTIGVAAVELPTLGGFVRARRERRGMSRQELATAIHSSLGYIAKIEQGGAAGPSPAVLEALSEVYGLDADERRHLYRLSGQTPEDPPATAPAHRGTLDAFAPHPAAYRSETGDVLDANAAHDATFPGLRRHGNVLRWLFTDPRARLVHEEWEREARIAVGMLRHHAACPRDPGAVARLLGDLAEQPDFHRLWSAGIVSVARPDPHLRLRRPGTGEVFTLRTELFADTADPARQLWLGVPSS</sequence>
<dbReference type="InterPro" id="IPR001387">
    <property type="entry name" value="Cro/C1-type_HTH"/>
</dbReference>
<keyword evidence="4" id="KW-1185">Reference proteome</keyword>
<keyword evidence="3" id="KW-0238">DNA-binding</keyword>
<reference evidence="3 4" key="1">
    <citation type="journal article" date="2004" name="Proc. Natl. Acad. Sci. U.S.A.">
        <title>The complete genomic sequence of Nocardia farcinica IFM 10152.</title>
        <authorList>
            <person name="Ishikawa J."/>
            <person name="Yamashita A."/>
            <person name="Mikami Y."/>
            <person name="Hoshino Y."/>
            <person name="Kurita H."/>
            <person name="Hotta K."/>
            <person name="Shiba T."/>
            <person name="Hattori M."/>
        </authorList>
    </citation>
    <scope>NUCLEOTIDE SEQUENCE [LARGE SCALE GENOMIC DNA]</scope>
    <source>
        <strain evidence="3 4">IFM 10152</strain>
    </source>
</reference>
<feature type="compositionally biased region" description="Basic residues" evidence="1">
    <location>
        <begin position="1"/>
        <end position="16"/>
    </location>
</feature>
<accession>Q5YY58</accession>
<evidence type="ECO:0000313" key="3">
    <source>
        <dbReference type="EMBL" id="BAD56883.1"/>
    </source>
</evidence>
<evidence type="ECO:0000259" key="2">
    <source>
        <dbReference type="PROSITE" id="PS50943"/>
    </source>
</evidence>
<gene>
    <name evidence="3" type="ordered locus">NFA_20370</name>
</gene>
<dbReference type="InterPro" id="IPR041413">
    <property type="entry name" value="MLTR_LBD"/>
</dbReference>
<dbReference type="SMART" id="SM00530">
    <property type="entry name" value="HTH_XRE"/>
    <property type="match status" value="1"/>
</dbReference>